<protein>
    <submittedName>
        <fullName evidence="8">Plakophilin 1</fullName>
    </submittedName>
</protein>
<feature type="compositionally biased region" description="Polar residues" evidence="7">
    <location>
        <begin position="101"/>
        <end position="114"/>
    </location>
</feature>
<dbReference type="GeneTree" id="ENSGT00940000156735"/>
<feature type="repeat" description="ARM" evidence="6">
    <location>
        <begin position="314"/>
        <end position="358"/>
    </location>
</feature>
<feature type="compositionally biased region" description="Polar residues" evidence="7">
    <location>
        <begin position="9"/>
        <end position="19"/>
    </location>
</feature>
<dbReference type="PROSITE" id="PS50176">
    <property type="entry name" value="ARM_REPEAT"/>
    <property type="match status" value="2"/>
</dbReference>
<keyword evidence="3" id="KW-0677">Repeat</keyword>
<dbReference type="SUPFAM" id="SSF48371">
    <property type="entry name" value="ARM repeat"/>
    <property type="match status" value="1"/>
</dbReference>
<dbReference type="Proteomes" id="UP000264800">
    <property type="component" value="Unplaced"/>
</dbReference>
<dbReference type="GO" id="GO:0098609">
    <property type="term" value="P:cell-cell adhesion"/>
    <property type="evidence" value="ECO:0007669"/>
    <property type="project" value="InterPro"/>
</dbReference>
<evidence type="ECO:0000256" key="5">
    <source>
        <dbReference type="ARBA" id="ARBA00022949"/>
    </source>
</evidence>
<dbReference type="Ensembl" id="ENSKMAT00000027788.1">
    <property type="protein sequence ID" value="ENSKMAP00000027444.1"/>
    <property type="gene ID" value="ENSKMAG00000020344.1"/>
</dbReference>
<dbReference type="InterPro" id="IPR028435">
    <property type="entry name" value="Plakophilin/d_Catenin"/>
</dbReference>
<reference evidence="8" key="1">
    <citation type="submission" date="2025-08" db="UniProtKB">
        <authorList>
            <consortium name="Ensembl"/>
        </authorList>
    </citation>
    <scope>IDENTIFICATION</scope>
</reference>
<dbReference type="SMART" id="SM00185">
    <property type="entry name" value="ARM"/>
    <property type="match status" value="4"/>
</dbReference>
<evidence type="ECO:0000256" key="4">
    <source>
        <dbReference type="ARBA" id="ARBA00022889"/>
    </source>
</evidence>
<dbReference type="KEGG" id="kmr:108235285"/>
<dbReference type="GO" id="GO:0005634">
    <property type="term" value="C:nucleus"/>
    <property type="evidence" value="ECO:0007669"/>
    <property type="project" value="TreeGrafter"/>
</dbReference>
<feature type="compositionally biased region" description="Basic residues" evidence="7">
    <location>
        <begin position="42"/>
        <end position="52"/>
    </location>
</feature>
<comment type="subcellular location">
    <subcellularLocation>
        <location evidence="1">Cell junction</location>
    </subcellularLocation>
</comment>
<dbReference type="PANTHER" id="PTHR10372">
    <property type="entry name" value="PLAKOPHILLIN-RELATED"/>
    <property type="match status" value="1"/>
</dbReference>
<feature type="compositionally biased region" description="Polar residues" evidence="7">
    <location>
        <begin position="172"/>
        <end position="204"/>
    </location>
</feature>
<dbReference type="Pfam" id="PF00514">
    <property type="entry name" value="Arm"/>
    <property type="match status" value="3"/>
</dbReference>
<dbReference type="InterPro" id="IPR016024">
    <property type="entry name" value="ARM-type_fold"/>
</dbReference>
<dbReference type="GO" id="GO:0005912">
    <property type="term" value="C:adherens junction"/>
    <property type="evidence" value="ECO:0007669"/>
    <property type="project" value="TreeGrafter"/>
</dbReference>
<feature type="compositionally biased region" description="Polar residues" evidence="7">
    <location>
        <begin position="141"/>
        <end position="150"/>
    </location>
</feature>
<evidence type="ECO:0000256" key="3">
    <source>
        <dbReference type="ARBA" id="ARBA00022737"/>
    </source>
</evidence>
<evidence type="ECO:0000313" key="9">
    <source>
        <dbReference type="Proteomes" id="UP000264800"/>
    </source>
</evidence>
<evidence type="ECO:0000313" key="8">
    <source>
        <dbReference type="Ensembl" id="ENSKMAP00000027444.1"/>
    </source>
</evidence>
<dbReference type="Gene3D" id="1.25.10.10">
    <property type="entry name" value="Leucine-rich Repeat Variant"/>
    <property type="match status" value="1"/>
</dbReference>
<evidence type="ECO:0000256" key="7">
    <source>
        <dbReference type="SAM" id="MobiDB-lite"/>
    </source>
</evidence>
<evidence type="ECO:0000256" key="6">
    <source>
        <dbReference type="PROSITE-ProRule" id="PRU00259"/>
    </source>
</evidence>
<feature type="compositionally biased region" description="Low complexity" evidence="7">
    <location>
        <begin position="53"/>
        <end position="66"/>
    </location>
</feature>
<dbReference type="STRING" id="37003.ENSKMAP00000027444"/>
<dbReference type="GO" id="GO:0005737">
    <property type="term" value="C:cytoplasm"/>
    <property type="evidence" value="ECO:0007669"/>
    <property type="project" value="TreeGrafter"/>
</dbReference>
<keyword evidence="4" id="KW-0130">Cell adhesion</keyword>
<dbReference type="PANTHER" id="PTHR10372:SF3">
    <property type="entry name" value="PLAKOPHILIN-1"/>
    <property type="match status" value="1"/>
</dbReference>
<sequence>MMAPDPLRSASTVGGTEDTSLALPSDRTLSSGKQRVLDQVHSIKRTKSRHSKSVSSPTSPSPKTLTTYNEFGTFKFMSTKGNGLVGRSSSSSTMSAAGYSKATSFQKTRSQSARVPSRRNDSFMAALEPQTSVVLPKKPNGLQTSRSDSALNPPLSPAEAHTRSIKGRNTIKMKQSTTSAVNGTLLTNSQTGFPMPTSNQSQTDGWMGTSKATKLEQGSMVNSVHSNREVNLKDAVEMLSHSDENYQQFGASVIQNATFKDEAAKNEVYELNGIPPLVELLEHENVKVNEVAAAALRNLVFKNPRNKVQVDHCGAVAKALKLLKSRSSSSEAKKQATGLLWNLSSDEELKQDLLDTALPGLTDIVVQPYVMDDKDIDIDEQSFCNALGCLRNLSSGGVIARRCMRNCPRLIDSLVMYTESCVRKETPDEMGVENCVCILQNLTFQLAKEKPDAFDHNNSRAVQTEEKNAPVGCFSPRSSKIQNEYPFLKHPADSADTDPSGVKWLCHPRTIDTYLSLLESSPNKITQEACCGALQNLTANSKVNGDVDQILMEKLKTSLPLKALMKSDNKTIRKTAFALLDNMSRSKVKLSMAQQMLPELVDFLLAHTEDHTKLFSDEEAEKLSKILLRLLLSDTEVTKKVLNKAMISKLITLSNQRQETYPKGSTATSVLLFNIWNDKNLHTVAKKTGFSKSLFVNKVSISANEILKSTASNE</sequence>
<feature type="region of interest" description="Disordered" evidence="7">
    <location>
        <begin position="84"/>
        <end position="207"/>
    </location>
</feature>
<dbReference type="AlphaFoldDB" id="A0A3Q3BNP1"/>
<dbReference type="OrthoDB" id="3245100at2759"/>
<name>A0A3Q3BNP1_KRYMA</name>
<comment type="similarity">
    <text evidence="2">Belongs to the beta-catenin family.</text>
</comment>
<dbReference type="InterPro" id="IPR000225">
    <property type="entry name" value="Armadillo"/>
</dbReference>
<evidence type="ECO:0000256" key="1">
    <source>
        <dbReference type="ARBA" id="ARBA00004282"/>
    </source>
</evidence>
<dbReference type="OMA" id="EENYQQC"/>
<keyword evidence="5" id="KW-0965">Cell junction</keyword>
<feature type="repeat" description="ARM" evidence="6">
    <location>
        <begin position="272"/>
        <end position="314"/>
    </location>
</feature>
<dbReference type="GO" id="GO:0005886">
    <property type="term" value="C:plasma membrane"/>
    <property type="evidence" value="ECO:0007669"/>
    <property type="project" value="TreeGrafter"/>
</dbReference>
<feature type="region of interest" description="Disordered" evidence="7">
    <location>
        <begin position="1"/>
        <end position="66"/>
    </location>
</feature>
<reference evidence="8" key="2">
    <citation type="submission" date="2025-09" db="UniProtKB">
        <authorList>
            <consortium name="Ensembl"/>
        </authorList>
    </citation>
    <scope>IDENTIFICATION</scope>
</reference>
<organism evidence="8 9">
    <name type="scientific">Kryptolebias marmoratus</name>
    <name type="common">Mangrove killifish</name>
    <name type="synonym">Rivulus marmoratus</name>
    <dbReference type="NCBI Taxonomy" id="37003"/>
    <lineage>
        <taxon>Eukaryota</taxon>
        <taxon>Metazoa</taxon>
        <taxon>Chordata</taxon>
        <taxon>Craniata</taxon>
        <taxon>Vertebrata</taxon>
        <taxon>Euteleostomi</taxon>
        <taxon>Actinopterygii</taxon>
        <taxon>Neopterygii</taxon>
        <taxon>Teleostei</taxon>
        <taxon>Neoteleostei</taxon>
        <taxon>Acanthomorphata</taxon>
        <taxon>Ovalentaria</taxon>
        <taxon>Atherinomorphae</taxon>
        <taxon>Cyprinodontiformes</taxon>
        <taxon>Rivulidae</taxon>
        <taxon>Kryptolebias</taxon>
    </lineage>
</organism>
<dbReference type="InterPro" id="IPR011989">
    <property type="entry name" value="ARM-like"/>
</dbReference>
<dbReference type="GeneID" id="108235285"/>
<keyword evidence="9" id="KW-1185">Reference proteome</keyword>
<accession>A0A3Q3BNP1</accession>
<dbReference type="RefSeq" id="XP_017270694.1">
    <property type="nucleotide sequence ID" value="XM_017415205.1"/>
</dbReference>
<proteinExistence type="inferred from homology"/>
<evidence type="ECO:0000256" key="2">
    <source>
        <dbReference type="ARBA" id="ARBA00005462"/>
    </source>
</evidence>